<evidence type="ECO:0000256" key="1">
    <source>
        <dbReference type="SAM" id="MobiDB-lite"/>
    </source>
</evidence>
<dbReference type="Proteomes" id="UP000008730">
    <property type="component" value="Segment"/>
</dbReference>
<reference evidence="2 3" key="1">
    <citation type="journal article" date="2010" name="Virol. J.">
        <title>Genomes of the T4-related bacteriophages as windows on microbial genome evolution.</title>
        <authorList>
            <person name="Petrov V.M."/>
            <person name="Ratnayaka S."/>
            <person name="Nolan J.M."/>
            <person name="Miller E.S."/>
            <person name="Karam J.D."/>
        </authorList>
    </citation>
    <scope>NUCLEOTIDE SEQUENCE [LARGE SCALE GENOMIC DNA]</scope>
</reference>
<dbReference type="OrthoDB" id="11402at10239"/>
<gene>
    <name evidence="2" type="primary">3</name>
    <name evidence="2" type="ORF">Acj61p154</name>
</gene>
<proteinExistence type="predicted"/>
<evidence type="ECO:0000313" key="3">
    <source>
        <dbReference type="Proteomes" id="UP000008730"/>
    </source>
</evidence>
<dbReference type="EMBL" id="GU911519">
    <property type="protein sequence ID" value="ADG36119.1"/>
    <property type="molecule type" value="Genomic_DNA"/>
</dbReference>
<organism evidence="2 3">
    <name type="scientific">Acinetobacter phage Acj61</name>
    <dbReference type="NCBI Taxonomy" id="760732"/>
    <lineage>
        <taxon>Viruses</taxon>
        <taxon>Duplodnaviria</taxon>
        <taxon>Heunggongvirae</taxon>
        <taxon>Uroviricota</taxon>
        <taxon>Caudoviricetes</taxon>
        <taxon>Pantevenvirales</taxon>
        <taxon>Straboviridae</taxon>
        <taxon>Twarogvirinae</taxon>
        <taxon>Lasallevirus</taxon>
        <taxon>Lasallevirus Acj61</taxon>
        <taxon>Acinetobacter virus Acj61</taxon>
    </lineage>
</organism>
<evidence type="ECO:0000313" key="2">
    <source>
        <dbReference type="EMBL" id="ADG36119.1"/>
    </source>
</evidence>
<accession>E5E4D5</accession>
<protein>
    <submittedName>
        <fullName evidence="2">Gp3 tail completion and sheath stabilizer protein</fullName>
    </submittedName>
</protein>
<sequence length="199" mass="22358">MSVAYNQTNITNFALDIPDANITRAFKLNVQSALIPGIRIPPTNTPAGTKGLARANLPGSTVEFDPLVVRFLVDENLDAWVDLYTWMLSINNYLTHDNMGWHEGTLPKFITLHILDNTKENIVMSIHYYGAWCSDLGEIEYTFVEDSDPAVSCVATFNYKYYVIEKDGRIIETRESITERGQTTGESAPKIGRHPSQRA</sequence>
<keyword evidence="3" id="KW-1185">Reference proteome</keyword>
<dbReference type="KEGG" id="vg:9926045"/>
<name>E5E4D5_9CAUD</name>
<feature type="region of interest" description="Disordered" evidence="1">
    <location>
        <begin position="176"/>
        <end position="199"/>
    </location>
</feature>
<dbReference type="RefSeq" id="YP_004009771.1">
    <property type="nucleotide sequence ID" value="NC_014661.1"/>
</dbReference>
<dbReference type="GeneID" id="9926045"/>